<dbReference type="InParanoid" id="A0A7M7HLJ4"/>
<dbReference type="GO" id="GO:0005886">
    <property type="term" value="C:plasma membrane"/>
    <property type="evidence" value="ECO:0000318"/>
    <property type="project" value="GO_Central"/>
</dbReference>
<dbReference type="Pfam" id="PF02932">
    <property type="entry name" value="Neur_chan_memb"/>
    <property type="match status" value="1"/>
</dbReference>
<evidence type="ECO:0000256" key="5">
    <source>
        <dbReference type="RuleBase" id="RU000687"/>
    </source>
</evidence>
<dbReference type="InterPro" id="IPR038050">
    <property type="entry name" value="Neuro_actylchol_rec"/>
</dbReference>
<feature type="transmembrane region" description="Helical" evidence="5">
    <location>
        <begin position="481"/>
        <end position="503"/>
    </location>
</feature>
<evidence type="ECO:0000256" key="6">
    <source>
        <dbReference type="SAM" id="MobiDB-lite"/>
    </source>
</evidence>
<evidence type="ECO:0000259" key="7">
    <source>
        <dbReference type="Pfam" id="PF02931"/>
    </source>
</evidence>
<dbReference type="OMA" id="RITRKMC"/>
<feature type="domain" description="Neurotransmitter-gated ion-channel transmembrane" evidence="8">
    <location>
        <begin position="273"/>
        <end position="491"/>
    </location>
</feature>
<dbReference type="InterPro" id="IPR036734">
    <property type="entry name" value="Neur_chan_lig-bd_sf"/>
</dbReference>
<dbReference type="GO" id="GO:0098794">
    <property type="term" value="C:postsynapse"/>
    <property type="evidence" value="ECO:0007669"/>
    <property type="project" value="GOC"/>
</dbReference>
<keyword evidence="2 5" id="KW-0812">Transmembrane</keyword>
<dbReference type="RefSeq" id="XP_011664579.2">
    <property type="nucleotide sequence ID" value="XM_011666277.2"/>
</dbReference>
<dbReference type="GO" id="GO:0045202">
    <property type="term" value="C:synapse"/>
    <property type="evidence" value="ECO:0000318"/>
    <property type="project" value="GO_Central"/>
</dbReference>
<evidence type="ECO:0000256" key="3">
    <source>
        <dbReference type="ARBA" id="ARBA00022989"/>
    </source>
</evidence>
<dbReference type="EnsemblMetazoa" id="XM_011666277">
    <property type="protein sequence ID" value="XP_011664579"/>
    <property type="gene ID" value="LOC100891519"/>
</dbReference>
<dbReference type="OrthoDB" id="5975154at2759"/>
<comment type="similarity">
    <text evidence="5">Belongs to the ligand-gated ion channel (TC 1.A.9) family.</text>
</comment>
<keyword evidence="5" id="KW-0407">Ion channel</keyword>
<dbReference type="Pfam" id="PF02931">
    <property type="entry name" value="Neur_chan_LBD"/>
    <property type="match status" value="1"/>
</dbReference>
<dbReference type="FunFam" id="1.20.58.390:FF:000093">
    <property type="entry name" value="Uncharacterized protein"/>
    <property type="match status" value="1"/>
</dbReference>
<dbReference type="GO" id="GO:0042391">
    <property type="term" value="P:regulation of membrane potential"/>
    <property type="evidence" value="ECO:0000318"/>
    <property type="project" value="GO_Central"/>
</dbReference>
<dbReference type="GO" id="GO:0043005">
    <property type="term" value="C:neuron projection"/>
    <property type="evidence" value="ECO:0000318"/>
    <property type="project" value="GO_Central"/>
</dbReference>
<feature type="transmembrane region" description="Helical" evidence="5">
    <location>
        <begin position="327"/>
        <end position="350"/>
    </location>
</feature>
<comment type="subcellular location">
    <subcellularLocation>
        <location evidence="1">Membrane</location>
        <topology evidence="1">Multi-pass membrane protein</topology>
    </subcellularLocation>
</comment>
<dbReference type="PROSITE" id="PS00236">
    <property type="entry name" value="NEUROTR_ION_CHANNEL"/>
    <property type="match status" value="1"/>
</dbReference>
<feature type="compositionally biased region" description="Basic and acidic residues" evidence="6">
    <location>
        <begin position="402"/>
        <end position="414"/>
    </location>
</feature>
<dbReference type="GO" id="GO:0007268">
    <property type="term" value="P:chemical synaptic transmission"/>
    <property type="evidence" value="ECO:0000318"/>
    <property type="project" value="GO_Central"/>
</dbReference>
<reference evidence="9" key="2">
    <citation type="submission" date="2021-01" db="UniProtKB">
        <authorList>
            <consortium name="EnsemblMetazoa"/>
        </authorList>
    </citation>
    <scope>IDENTIFICATION</scope>
</reference>
<feature type="domain" description="Neurotransmitter-gated ion-channel ligand-binding" evidence="7">
    <location>
        <begin position="57"/>
        <end position="263"/>
    </location>
</feature>
<keyword evidence="4 5" id="KW-0472">Membrane</keyword>
<dbReference type="InterPro" id="IPR006029">
    <property type="entry name" value="Neurotrans-gated_channel_TM"/>
</dbReference>
<evidence type="ECO:0000256" key="1">
    <source>
        <dbReference type="ARBA" id="ARBA00004141"/>
    </source>
</evidence>
<dbReference type="GO" id="GO:1904315">
    <property type="term" value="F:transmitter-gated monoatomic ion channel activity involved in regulation of postsynaptic membrane potential"/>
    <property type="evidence" value="ECO:0000318"/>
    <property type="project" value="GO_Central"/>
</dbReference>
<sequence length="505" mass="57858">MTSFYGKFGTKMEFSCHFFVRITRKMCLPALVLLYATLLLGLTDCSDATSTFEGRPEKQLVSDLLANYGPTSVRPVKNSSTVSEVFFRLLPKELIGFDEAHQQIMLLNFMRMMWIDENLTWDPNDYGGVNITTLRPSDVWRPDISLYENAQKDFISIQETFILVSYNGSMDWYFPAFVTSVCPIDITYFPYDVQDCKISIGPWAYMKSMVHFQLSKQGDTTIDIFNRNGVWILERSGGINKDAVLCCDNRTWSIIEYNITIRRMSKFYTKTVVVPAFLLTLLMAVVCWLHPASGEKVTLAVSNLLALILFQQLVADRMPPSGETTSIIVSFFIVMIAMCCAEVLCAIFVLRIYHMGGQTEVPWLLRRVMLCPFILPLYNSQESKEVFRAQQTNYKKRRRSKRVDIPSDKTREPPPRNFNGPSLETAREAEGADPASNSLLVSHANNVRHLHPNTSHDYHKEIDPEMIGQTWRDTAIVIDKLIFFILLLVTATSWVYMIVSFSFHF</sequence>
<keyword evidence="5" id="KW-0406">Ion transport</keyword>
<evidence type="ECO:0000256" key="4">
    <source>
        <dbReference type="ARBA" id="ARBA00023136"/>
    </source>
</evidence>
<dbReference type="InterPro" id="IPR018000">
    <property type="entry name" value="Neurotransmitter_ion_chnl_CS"/>
</dbReference>
<protein>
    <submittedName>
        <fullName evidence="9">Uncharacterized protein</fullName>
    </submittedName>
</protein>
<dbReference type="CDD" id="cd19051">
    <property type="entry name" value="LGIC_TM_cation"/>
    <property type="match status" value="1"/>
</dbReference>
<reference evidence="10" key="1">
    <citation type="submission" date="2015-02" db="EMBL/GenBank/DDBJ databases">
        <title>Genome sequencing for Strongylocentrotus purpuratus.</title>
        <authorList>
            <person name="Murali S."/>
            <person name="Liu Y."/>
            <person name="Vee V."/>
            <person name="English A."/>
            <person name="Wang M."/>
            <person name="Skinner E."/>
            <person name="Han Y."/>
            <person name="Muzny D.M."/>
            <person name="Worley K.C."/>
            <person name="Gibbs R.A."/>
        </authorList>
    </citation>
    <scope>NUCLEOTIDE SEQUENCE</scope>
</reference>
<dbReference type="KEGG" id="spu:100891519"/>
<dbReference type="InterPro" id="IPR036719">
    <property type="entry name" value="Neuro-gated_channel_TM_sf"/>
</dbReference>
<keyword evidence="10" id="KW-1185">Reference proteome</keyword>
<evidence type="ECO:0000259" key="8">
    <source>
        <dbReference type="Pfam" id="PF02932"/>
    </source>
</evidence>
<keyword evidence="3 5" id="KW-1133">Transmembrane helix</keyword>
<dbReference type="PRINTS" id="PR00252">
    <property type="entry name" value="NRIONCHANNEL"/>
</dbReference>
<dbReference type="GO" id="GO:1902495">
    <property type="term" value="C:transmembrane transporter complex"/>
    <property type="evidence" value="ECO:0000318"/>
    <property type="project" value="GO_Central"/>
</dbReference>
<dbReference type="GO" id="GO:0034220">
    <property type="term" value="P:monoatomic ion transmembrane transport"/>
    <property type="evidence" value="ECO:0000318"/>
    <property type="project" value="GO_Central"/>
</dbReference>
<accession>A0A7M7HLJ4</accession>
<dbReference type="FunFam" id="2.70.170.10:FF:000028">
    <property type="entry name" value="AcetylCholine Receptor"/>
    <property type="match status" value="1"/>
</dbReference>
<dbReference type="SUPFAM" id="SSF63712">
    <property type="entry name" value="Nicotinic receptor ligand binding domain-like"/>
    <property type="match status" value="1"/>
</dbReference>
<evidence type="ECO:0000256" key="2">
    <source>
        <dbReference type="ARBA" id="ARBA00022692"/>
    </source>
</evidence>
<keyword evidence="5" id="KW-0813">Transport</keyword>
<evidence type="ECO:0000313" key="10">
    <source>
        <dbReference type="Proteomes" id="UP000007110"/>
    </source>
</evidence>
<evidence type="ECO:0000313" key="9">
    <source>
        <dbReference type="EnsemblMetazoa" id="XP_011664579"/>
    </source>
</evidence>
<dbReference type="GeneID" id="100891519"/>
<dbReference type="AlphaFoldDB" id="A0A7M7HLJ4"/>
<feature type="transmembrane region" description="Helical" evidence="5">
    <location>
        <begin position="272"/>
        <end position="290"/>
    </location>
</feature>
<dbReference type="InterPro" id="IPR006202">
    <property type="entry name" value="Neur_chan_lig-bd"/>
</dbReference>
<feature type="region of interest" description="Disordered" evidence="6">
    <location>
        <begin position="390"/>
        <end position="427"/>
    </location>
</feature>
<dbReference type="PANTHER" id="PTHR18945">
    <property type="entry name" value="NEUROTRANSMITTER GATED ION CHANNEL"/>
    <property type="match status" value="1"/>
</dbReference>
<dbReference type="SUPFAM" id="SSF90112">
    <property type="entry name" value="Neurotransmitter-gated ion-channel transmembrane pore"/>
    <property type="match status" value="1"/>
</dbReference>
<dbReference type="GO" id="GO:0004888">
    <property type="term" value="F:transmembrane signaling receptor activity"/>
    <property type="evidence" value="ECO:0007669"/>
    <property type="project" value="InterPro"/>
</dbReference>
<proteinExistence type="inferred from homology"/>
<name>A0A7M7HLJ4_STRPU</name>
<dbReference type="GO" id="GO:0005231">
    <property type="term" value="F:excitatory extracellular ligand-gated monoatomic ion channel activity"/>
    <property type="evidence" value="ECO:0000318"/>
    <property type="project" value="GO_Central"/>
</dbReference>
<dbReference type="Gene3D" id="1.20.58.390">
    <property type="entry name" value="Neurotransmitter-gated ion-channel transmembrane domain"/>
    <property type="match status" value="1"/>
</dbReference>
<comment type="caution">
    <text evidence="5">Lacks conserved residue(s) required for the propagation of feature annotation.</text>
</comment>
<dbReference type="Gene3D" id="2.70.170.10">
    <property type="entry name" value="Neurotransmitter-gated ion-channel ligand-binding domain"/>
    <property type="match status" value="1"/>
</dbReference>
<organism evidence="9 10">
    <name type="scientific">Strongylocentrotus purpuratus</name>
    <name type="common">Purple sea urchin</name>
    <dbReference type="NCBI Taxonomy" id="7668"/>
    <lineage>
        <taxon>Eukaryota</taxon>
        <taxon>Metazoa</taxon>
        <taxon>Echinodermata</taxon>
        <taxon>Eleutherozoa</taxon>
        <taxon>Echinozoa</taxon>
        <taxon>Echinoidea</taxon>
        <taxon>Euechinoidea</taxon>
        <taxon>Echinacea</taxon>
        <taxon>Camarodonta</taxon>
        <taxon>Echinidea</taxon>
        <taxon>Strongylocentrotidae</taxon>
        <taxon>Strongylocentrotus</taxon>
    </lineage>
</organism>
<dbReference type="Proteomes" id="UP000007110">
    <property type="component" value="Unassembled WGS sequence"/>
</dbReference>
<dbReference type="InterPro" id="IPR006201">
    <property type="entry name" value="Neur_channel"/>
</dbReference>